<evidence type="ECO:0000256" key="1">
    <source>
        <dbReference type="SAM" id="SignalP"/>
    </source>
</evidence>
<dbReference type="EMBL" id="JAPUFD010000010">
    <property type="protein sequence ID" value="MDI1489671.1"/>
    <property type="molecule type" value="Genomic_DNA"/>
</dbReference>
<feature type="chain" id="PRO_5041253807" description="Secreted protein" evidence="1">
    <location>
        <begin position="28"/>
        <end position="374"/>
    </location>
</feature>
<feature type="signal peptide" evidence="1">
    <location>
        <begin position="1"/>
        <end position="27"/>
    </location>
</feature>
<gene>
    <name evidence="2" type="ORF">OHK93_000869</name>
</gene>
<accession>A0AA43QR88</accession>
<protein>
    <recommendedName>
        <fullName evidence="4">Secreted protein</fullName>
    </recommendedName>
</protein>
<dbReference type="Proteomes" id="UP001161017">
    <property type="component" value="Unassembled WGS sequence"/>
</dbReference>
<evidence type="ECO:0000313" key="3">
    <source>
        <dbReference type="Proteomes" id="UP001161017"/>
    </source>
</evidence>
<comment type="caution">
    <text evidence="2">The sequence shown here is derived from an EMBL/GenBank/DDBJ whole genome shotgun (WGS) entry which is preliminary data.</text>
</comment>
<sequence length="374" mass="40824">MFFDSSHRGRTLLVLAGIILGFLQANALPANAPAITGSEDLGQANATKALDAEPSDPPRGWSIDIGLAPAPREPFQRSDIFLAGIEALHQLSLRPWSSQCPADPTYAFLDPTLKSDVRVQIHKLDSDSKVAGAVWAIWDVMWWYHQNPEVNDEVVFQTTYNGRPSMTGGFLSQERGPRSSNAVAVTKRRLNGRNADDGGSDDAPADMLLPVTNTTLTSSNWTDVVTTPALGADPAFGCRRDPWWGLHLRPEDSYLALAAMLRNIASKSNAARVDLKIPVGPEINPHEGSLTTLVEPSTTKRDWRGRWPITWHALKQMTRYMASYSASARFGRGGTAEAQCYAVDEQGQELSVIELVDAIRQSLLQNGSTSVSTD</sequence>
<keyword evidence="1" id="KW-0732">Signal</keyword>
<proteinExistence type="predicted"/>
<organism evidence="2 3">
    <name type="scientific">Ramalina farinacea</name>
    <dbReference type="NCBI Taxonomy" id="258253"/>
    <lineage>
        <taxon>Eukaryota</taxon>
        <taxon>Fungi</taxon>
        <taxon>Dikarya</taxon>
        <taxon>Ascomycota</taxon>
        <taxon>Pezizomycotina</taxon>
        <taxon>Lecanoromycetes</taxon>
        <taxon>OSLEUM clade</taxon>
        <taxon>Lecanoromycetidae</taxon>
        <taxon>Lecanorales</taxon>
        <taxon>Lecanorineae</taxon>
        <taxon>Ramalinaceae</taxon>
        <taxon>Ramalina</taxon>
    </lineage>
</organism>
<dbReference type="AlphaFoldDB" id="A0AA43QR88"/>
<evidence type="ECO:0008006" key="4">
    <source>
        <dbReference type="Google" id="ProtNLM"/>
    </source>
</evidence>
<reference evidence="2" key="1">
    <citation type="journal article" date="2023" name="Genome Biol. Evol.">
        <title>First Whole Genome Sequence and Flow Cytometry Genome Size Data for the Lichen-Forming Fungus Ramalina farinacea (Ascomycota).</title>
        <authorList>
            <person name="Llewellyn T."/>
            <person name="Mian S."/>
            <person name="Hill R."/>
            <person name="Leitch I.J."/>
            <person name="Gaya E."/>
        </authorList>
    </citation>
    <scope>NUCLEOTIDE SEQUENCE</scope>
    <source>
        <strain evidence="2">LIQ254RAFAR</strain>
    </source>
</reference>
<name>A0AA43QR88_9LECA</name>
<evidence type="ECO:0000313" key="2">
    <source>
        <dbReference type="EMBL" id="MDI1489671.1"/>
    </source>
</evidence>
<keyword evidence="3" id="KW-1185">Reference proteome</keyword>